<evidence type="ECO:0000259" key="1">
    <source>
        <dbReference type="Pfam" id="PF07596"/>
    </source>
</evidence>
<keyword evidence="3" id="KW-1185">Reference proteome</keyword>
<reference evidence="2 3" key="1">
    <citation type="submission" date="2023-06" db="EMBL/GenBank/DDBJ databases">
        <title>Roseiconus lacunae JC819 isolated from Gulf of Mannar region, Tamil Nadu.</title>
        <authorList>
            <person name="Pk S."/>
            <person name="Ch S."/>
            <person name="Ch V.R."/>
        </authorList>
    </citation>
    <scope>NUCLEOTIDE SEQUENCE [LARGE SCALE GENOMIC DNA]</scope>
    <source>
        <strain evidence="2 3">JC819</strain>
    </source>
</reference>
<dbReference type="RefSeq" id="WP_289166346.1">
    <property type="nucleotide sequence ID" value="NZ_JASZZN010000022.1"/>
</dbReference>
<sequence>MKRQRLGFTLVELLVVIAIIGILVGLLLPAVQAAREAMRNASCQNNMRQLGLATINFHTSKKRLPSYITSYGVFDFAGAGLPDPADDSGSPSPVPPHVKIGGYAVPLLAYLDNQPLADRWQQAKYPIIDATGSSYSDLSGPTLSVLRCPSSTVENGPRGFNTYVMNTGSTDSGFVNGKGSSTPGSFIANAIDNYTTSGAAAVFARSEDKSNGLFNLGYVGTPAGGFTVGEEMTLEDIRDGKTNTAMFGENVQAEAWFAPGYLTPADLQDFDASGNLNWTNASSSGAPTMLQAMLRGKFTTGMIWHLEDDAGIGTYPAVAPVHKINGGASSAAADRVDVMEMDYTNCRQLARPSSMHPGLVNTCMADGSVRSITESIDYRVYQAVMTPNGVKSEVPHHEFVLTDELD</sequence>
<dbReference type="Pfam" id="PF07963">
    <property type="entry name" value="N_methyl"/>
    <property type="match status" value="1"/>
</dbReference>
<dbReference type="Proteomes" id="UP001239462">
    <property type="component" value="Unassembled WGS sequence"/>
</dbReference>
<proteinExistence type="predicted"/>
<feature type="domain" description="DUF1559" evidence="1">
    <location>
        <begin position="32"/>
        <end position="377"/>
    </location>
</feature>
<gene>
    <name evidence="2" type="ORF">QTN89_23760</name>
</gene>
<name>A0ABT7PQ88_9BACT</name>
<organism evidence="2 3">
    <name type="scientific">Roseiconus lacunae</name>
    <dbReference type="NCBI Taxonomy" id="2605694"/>
    <lineage>
        <taxon>Bacteria</taxon>
        <taxon>Pseudomonadati</taxon>
        <taxon>Planctomycetota</taxon>
        <taxon>Planctomycetia</taxon>
        <taxon>Pirellulales</taxon>
        <taxon>Pirellulaceae</taxon>
        <taxon>Roseiconus</taxon>
    </lineage>
</organism>
<dbReference type="EMBL" id="JASZZN010000022">
    <property type="protein sequence ID" value="MDM4018488.1"/>
    <property type="molecule type" value="Genomic_DNA"/>
</dbReference>
<dbReference type="NCBIfam" id="TIGR02532">
    <property type="entry name" value="IV_pilin_GFxxxE"/>
    <property type="match status" value="1"/>
</dbReference>
<dbReference type="InterPro" id="IPR012902">
    <property type="entry name" value="N_methyl_site"/>
</dbReference>
<dbReference type="InterPro" id="IPR027558">
    <property type="entry name" value="Pre_pil_HX9DG_C"/>
</dbReference>
<protein>
    <submittedName>
        <fullName evidence="2">DUF1559 domain-containing protein</fullName>
    </submittedName>
</protein>
<dbReference type="SUPFAM" id="SSF54523">
    <property type="entry name" value="Pili subunits"/>
    <property type="match status" value="1"/>
</dbReference>
<dbReference type="Gene3D" id="3.30.700.10">
    <property type="entry name" value="Glycoprotein, Type 4 Pilin"/>
    <property type="match status" value="1"/>
</dbReference>
<comment type="caution">
    <text evidence="2">The sequence shown here is derived from an EMBL/GenBank/DDBJ whole genome shotgun (WGS) entry which is preliminary data.</text>
</comment>
<dbReference type="PANTHER" id="PTHR30093">
    <property type="entry name" value="GENERAL SECRETION PATHWAY PROTEIN G"/>
    <property type="match status" value="1"/>
</dbReference>
<accession>A0ABT7PQ88</accession>
<dbReference type="PANTHER" id="PTHR30093:SF2">
    <property type="entry name" value="TYPE II SECRETION SYSTEM PROTEIN H"/>
    <property type="match status" value="1"/>
</dbReference>
<evidence type="ECO:0000313" key="3">
    <source>
        <dbReference type="Proteomes" id="UP001239462"/>
    </source>
</evidence>
<dbReference type="InterPro" id="IPR045584">
    <property type="entry name" value="Pilin-like"/>
</dbReference>
<dbReference type="Pfam" id="PF07596">
    <property type="entry name" value="SBP_bac_10"/>
    <property type="match status" value="1"/>
</dbReference>
<dbReference type="NCBIfam" id="TIGR04294">
    <property type="entry name" value="pre_pil_HX9DG"/>
    <property type="match status" value="1"/>
</dbReference>
<evidence type="ECO:0000313" key="2">
    <source>
        <dbReference type="EMBL" id="MDM4018488.1"/>
    </source>
</evidence>
<dbReference type="InterPro" id="IPR011453">
    <property type="entry name" value="DUF1559"/>
</dbReference>